<dbReference type="EMBL" id="JARUIS010000008">
    <property type="protein sequence ID" value="MDS1003312.1"/>
    <property type="molecule type" value="Genomic_DNA"/>
</dbReference>
<accession>A0AAE4FKZ8</accession>
<organism evidence="1 2">
    <name type="scientific">Clostridium sporogenes</name>
    <dbReference type="NCBI Taxonomy" id="1509"/>
    <lineage>
        <taxon>Bacteria</taxon>
        <taxon>Bacillati</taxon>
        <taxon>Bacillota</taxon>
        <taxon>Clostridia</taxon>
        <taxon>Eubacteriales</taxon>
        <taxon>Clostridiaceae</taxon>
        <taxon>Clostridium</taxon>
    </lineage>
</organism>
<evidence type="ECO:0000313" key="1">
    <source>
        <dbReference type="EMBL" id="MDS1003312.1"/>
    </source>
</evidence>
<dbReference type="Proteomes" id="UP001182303">
    <property type="component" value="Unassembled WGS sequence"/>
</dbReference>
<dbReference type="AlphaFoldDB" id="A0AAE4FKZ8"/>
<comment type="caution">
    <text evidence="1">The sequence shown here is derived from an EMBL/GenBank/DDBJ whole genome shotgun (WGS) entry which is preliminary data.</text>
</comment>
<protein>
    <submittedName>
        <fullName evidence="1">Uncharacterized protein</fullName>
    </submittedName>
</protein>
<reference evidence="1" key="1">
    <citation type="submission" date="2023-04" db="EMBL/GenBank/DDBJ databases">
        <title>Assessment of the microbiological origin of a defect in Grana Padano cheese.</title>
        <authorList>
            <person name="Zago M."/>
            <person name="Rossetti L."/>
            <person name="Bonvini B."/>
            <person name="Carminati D."/>
            <person name="Giraffa G."/>
        </authorList>
    </citation>
    <scope>NUCLEOTIDE SEQUENCE</scope>
    <source>
        <strain evidence="1">4990</strain>
    </source>
</reference>
<proteinExistence type="predicted"/>
<name>A0AAE4FKZ8_CLOSG</name>
<dbReference type="RefSeq" id="WP_085293403.1">
    <property type="nucleotide sequence ID" value="NZ_JARUIS010000008.1"/>
</dbReference>
<gene>
    <name evidence="1" type="ORF">P9J83_07355</name>
</gene>
<sequence length="567" mass="66081">MAGFIIEKILEVAKEKGLSFAKEKWFENKIKEEITTFDLDFEREVLDCNSFELFLRESNNINKIFEFTYGSFNNKYKSDAEFINEISNEAYNYFNYYKEKIGNIKTDNKDVFYKYFERLIKIINELIFEKLSPESKSIVKLVNKSFSGQNERILNLLEEIKNSQKELNIDVSENEMINSLKSSGLNFTEEKRIKIANGQNIKGEVTVKYNESISKFKNVSELQRYVYFTQKPLNLDLISFKLISGENVIEELLIESNYNGPITKLNFISKGEIELLKKSISDSSSNSKARATLSITPVKEKDKFRINLEDDNYNIVLSNIDLSIEERKMVGKDLVAVLSNKEQEDSLLYIKFIVTFDSKFITNTRVEIIPRKKELAIYHLEKFNLFLKLKSNNSKRLIGRIIDNCEILFEGNFNVEYDDEMLAREIEFVKNVIYIQDKVNIKVDLSKEFTDEDIDEISKLKEIINTGKIELRDRIITAKINQIFNLSNLLPGKEIAITFKSDEKYEIFGHEVDLGTLLYVYSKVKIKSINKETFIGETIEGTKKLCISPKYYGDFTFEEICEREGLN</sequence>
<evidence type="ECO:0000313" key="2">
    <source>
        <dbReference type="Proteomes" id="UP001182303"/>
    </source>
</evidence>